<gene>
    <name evidence="2" type="ORF">GON04_04145</name>
</gene>
<keyword evidence="3" id="KW-1185">Reference proteome</keyword>
<proteinExistence type="predicted"/>
<sequence>MQRRLLAGLLAACATAVQAGMGVLQLPPAEGDGPVTVFYPSSAADQPVQRGPFHLRLAVDGAPVRGNGRLVALSHGSGGNPWVHTDLARALVDAGFTVALPEHQGDNARDPGRPGPESWKLRPAEVSRAIDAVGRDARLAPLLELDRVGLYGMSAGGHTALVLAGGRWSPARFRDHCEAHIADDFPACVGLLTRLNGDVLDGVKQAVAVRVIRSRFDDESPQAHSDPRIQAVVAGVPFAADFDPASLARPRVPLALVTAGGDRWLAPRLHGGAVLAACLPRCEWLADLPGAGHGALLSPLPPLDRLGDVARELLDDPPGFDRTQMAAIDRLIAAWFTRRLATPQP</sequence>
<keyword evidence="1" id="KW-0732">Signal</keyword>
<name>A0A6N8IPG1_9BURK</name>
<dbReference type="AlphaFoldDB" id="A0A6N8IPG1"/>
<reference evidence="2 3" key="1">
    <citation type="submission" date="2019-12" db="EMBL/GenBank/DDBJ databases">
        <authorList>
            <person name="Huq M.A."/>
        </authorList>
    </citation>
    <scope>NUCLEOTIDE SEQUENCE [LARGE SCALE GENOMIC DNA]</scope>
    <source>
        <strain evidence="2 3">MAH-25</strain>
    </source>
</reference>
<evidence type="ECO:0000256" key="1">
    <source>
        <dbReference type="SAM" id="SignalP"/>
    </source>
</evidence>
<dbReference type="InterPro" id="IPR029058">
    <property type="entry name" value="AB_hydrolase_fold"/>
</dbReference>
<accession>A0A6N8IPG1</accession>
<dbReference type="PIRSF" id="PIRSF031982">
    <property type="entry name" value="UCP031982_abhydr"/>
    <property type="match status" value="1"/>
</dbReference>
<feature type="chain" id="PRO_5026795780" evidence="1">
    <location>
        <begin position="20"/>
        <end position="345"/>
    </location>
</feature>
<feature type="signal peptide" evidence="1">
    <location>
        <begin position="1"/>
        <end position="19"/>
    </location>
</feature>
<dbReference type="Proteomes" id="UP000469385">
    <property type="component" value="Unassembled WGS sequence"/>
</dbReference>
<dbReference type="GO" id="GO:0016787">
    <property type="term" value="F:hydrolase activity"/>
    <property type="evidence" value="ECO:0007669"/>
    <property type="project" value="UniProtKB-KW"/>
</dbReference>
<organism evidence="2 3">
    <name type="scientific">Ramlibacter pinisoli</name>
    <dbReference type="NCBI Taxonomy" id="2682844"/>
    <lineage>
        <taxon>Bacteria</taxon>
        <taxon>Pseudomonadati</taxon>
        <taxon>Pseudomonadota</taxon>
        <taxon>Betaproteobacteria</taxon>
        <taxon>Burkholderiales</taxon>
        <taxon>Comamonadaceae</taxon>
        <taxon>Ramlibacter</taxon>
    </lineage>
</organism>
<keyword evidence="2" id="KW-0378">Hydrolase</keyword>
<evidence type="ECO:0000313" key="2">
    <source>
        <dbReference type="EMBL" id="MVQ28622.1"/>
    </source>
</evidence>
<protein>
    <submittedName>
        <fullName evidence="2">Dienelactone hydrolase</fullName>
    </submittedName>
</protein>
<dbReference type="Gene3D" id="3.40.50.1820">
    <property type="entry name" value="alpha/beta hydrolase"/>
    <property type="match status" value="1"/>
</dbReference>
<comment type="caution">
    <text evidence="2">The sequence shown here is derived from an EMBL/GenBank/DDBJ whole genome shotgun (WGS) entry which is preliminary data.</text>
</comment>
<dbReference type="InterPro" id="IPR016986">
    <property type="entry name" value="UCP031982_abhydr"/>
</dbReference>
<dbReference type="SUPFAM" id="SSF53474">
    <property type="entry name" value="alpha/beta-Hydrolases"/>
    <property type="match status" value="1"/>
</dbReference>
<evidence type="ECO:0000313" key="3">
    <source>
        <dbReference type="Proteomes" id="UP000469385"/>
    </source>
</evidence>
<dbReference type="EMBL" id="WSEL01000003">
    <property type="protein sequence ID" value="MVQ28622.1"/>
    <property type="molecule type" value="Genomic_DNA"/>
</dbReference>